<dbReference type="SUPFAM" id="SSF55248">
    <property type="entry name" value="PCD-like"/>
    <property type="match status" value="1"/>
</dbReference>
<dbReference type="InterPro" id="IPR036428">
    <property type="entry name" value="PCD_sf"/>
</dbReference>
<dbReference type="SMART" id="SM00343">
    <property type="entry name" value="ZnF_C2HC"/>
    <property type="match status" value="4"/>
</dbReference>
<dbReference type="AlphaFoldDB" id="A0AAD6TSB7"/>
<evidence type="ECO:0000313" key="6">
    <source>
        <dbReference type="EMBL" id="KAJ7075151.1"/>
    </source>
</evidence>
<feature type="domain" description="CCHC-type" evidence="5">
    <location>
        <begin position="294"/>
        <end position="309"/>
    </location>
</feature>
<dbReference type="EC" id="4.2.1.96" evidence="3"/>
<dbReference type="GO" id="GO:0003676">
    <property type="term" value="F:nucleic acid binding"/>
    <property type="evidence" value="ECO:0007669"/>
    <property type="project" value="InterPro"/>
</dbReference>
<feature type="domain" description="CCHC-type" evidence="5">
    <location>
        <begin position="226"/>
        <end position="241"/>
    </location>
</feature>
<protein>
    <recommendedName>
        <fullName evidence="3">4a-hydroxytetrahydrobiopterin dehydratase</fullName>
        <ecNumber evidence="3">4.2.1.96</ecNumber>
    </recommendedName>
</protein>
<comment type="caution">
    <text evidence="6">The sequence shown here is derived from an EMBL/GenBank/DDBJ whole genome shotgun (WGS) entry which is preliminary data.</text>
</comment>
<keyword evidence="4" id="KW-0456">Lyase</keyword>
<sequence length="348" mass="37850">MFSLRLVRSCVRKQPSGRRLLSDVAIPIPSKVKRWPTPWITEEDATDYLFPLYLYGWHVATVRNDSIRTAGLACRFAFPSFTPAAEFVRDILALVEAENHHPTLLNLSHSVKGSSLQICSTTHSALRPAWDATDTAESRALGGLTLRDLRFAALISSLPTSPTGPSLEIEPSASRPTWEDLTATLRKWSTSVPASSDKHTAAPCVACGGPHTISRCENRHSLPLPRCSICNGLHWRVDCPIRQTAQRNGTTVAKTRAKMALRIPREPSVPPSAPCPNCGGAHWASDCAAPPPEPCPNCGGDHWMSNCRAPNAPPQPCPNCGGDHWKSDCRAPHAPPNLLQRLALPVES</sequence>
<feature type="domain" description="CCHC-type" evidence="5">
    <location>
        <begin position="316"/>
        <end position="331"/>
    </location>
</feature>
<evidence type="ECO:0000313" key="7">
    <source>
        <dbReference type="Proteomes" id="UP001222325"/>
    </source>
</evidence>
<dbReference type="InterPro" id="IPR001533">
    <property type="entry name" value="Pterin_deHydtase"/>
</dbReference>
<name>A0AAD6TSB7_9AGAR</name>
<accession>A0AAD6TSB7</accession>
<dbReference type="EMBL" id="JARJCN010000102">
    <property type="protein sequence ID" value="KAJ7075151.1"/>
    <property type="molecule type" value="Genomic_DNA"/>
</dbReference>
<dbReference type="Gene3D" id="3.30.1360.20">
    <property type="entry name" value="Transcriptional coactivator/pterin dehydratase"/>
    <property type="match status" value="1"/>
</dbReference>
<evidence type="ECO:0000256" key="4">
    <source>
        <dbReference type="ARBA" id="ARBA00023239"/>
    </source>
</evidence>
<evidence type="ECO:0000256" key="1">
    <source>
        <dbReference type="ARBA" id="ARBA00001554"/>
    </source>
</evidence>
<keyword evidence="7" id="KW-1185">Reference proteome</keyword>
<proteinExistence type="inferred from homology"/>
<comment type="catalytic activity">
    <reaction evidence="1">
        <text>(4aS,6R)-4a-hydroxy-L-erythro-5,6,7,8-tetrahydrobiopterin = (6R)-L-erythro-6,7-dihydrobiopterin + H2O</text>
        <dbReference type="Rhea" id="RHEA:11920"/>
        <dbReference type="ChEBI" id="CHEBI:15377"/>
        <dbReference type="ChEBI" id="CHEBI:15642"/>
        <dbReference type="ChEBI" id="CHEBI:43120"/>
        <dbReference type="EC" id="4.2.1.96"/>
    </reaction>
</comment>
<organism evidence="6 7">
    <name type="scientific">Mycena belliarum</name>
    <dbReference type="NCBI Taxonomy" id="1033014"/>
    <lineage>
        <taxon>Eukaryota</taxon>
        <taxon>Fungi</taxon>
        <taxon>Dikarya</taxon>
        <taxon>Basidiomycota</taxon>
        <taxon>Agaricomycotina</taxon>
        <taxon>Agaricomycetes</taxon>
        <taxon>Agaricomycetidae</taxon>
        <taxon>Agaricales</taxon>
        <taxon>Marasmiineae</taxon>
        <taxon>Mycenaceae</taxon>
        <taxon>Mycena</taxon>
    </lineage>
</organism>
<dbReference type="GO" id="GO:0008124">
    <property type="term" value="F:4-alpha-hydroxytetrahydrobiopterin dehydratase activity"/>
    <property type="evidence" value="ECO:0007669"/>
    <property type="project" value="UniProtKB-EC"/>
</dbReference>
<evidence type="ECO:0000256" key="2">
    <source>
        <dbReference type="ARBA" id="ARBA00006472"/>
    </source>
</evidence>
<feature type="domain" description="CCHC-type" evidence="5">
    <location>
        <begin position="274"/>
        <end position="289"/>
    </location>
</feature>
<gene>
    <name evidence="6" type="ORF">B0H15DRAFT_38915</name>
</gene>
<comment type="similarity">
    <text evidence="2">Belongs to the pterin-4-alpha-carbinolamine dehydratase family.</text>
</comment>
<dbReference type="InterPro" id="IPR001878">
    <property type="entry name" value="Znf_CCHC"/>
</dbReference>
<dbReference type="Proteomes" id="UP001222325">
    <property type="component" value="Unassembled WGS sequence"/>
</dbReference>
<evidence type="ECO:0000259" key="5">
    <source>
        <dbReference type="SMART" id="SM00343"/>
    </source>
</evidence>
<dbReference type="GO" id="GO:0006729">
    <property type="term" value="P:tetrahydrobiopterin biosynthetic process"/>
    <property type="evidence" value="ECO:0007669"/>
    <property type="project" value="InterPro"/>
</dbReference>
<reference evidence="6" key="1">
    <citation type="submission" date="2023-03" db="EMBL/GenBank/DDBJ databases">
        <title>Massive genome expansion in bonnet fungi (Mycena s.s.) driven by repeated elements and novel gene families across ecological guilds.</title>
        <authorList>
            <consortium name="Lawrence Berkeley National Laboratory"/>
            <person name="Harder C.B."/>
            <person name="Miyauchi S."/>
            <person name="Viragh M."/>
            <person name="Kuo A."/>
            <person name="Thoen E."/>
            <person name="Andreopoulos B."/>
            <person name="Lu D."/>
            <person name="Skrede I."/>
            <person name="Drula E."/>
            <person name="Henrissat B."/>
            <person name="Morin E."/>
            <person name="Kohler A."/>
            <person name="Barry K."/>
            <person name="LaButti K."/>
            <person name="Morin E."/>
            <person name="Salamov A."/>
            <person name="Lipzen A."/>
            <person name="Mereny Z."/>
            <person name="Hegedus B."/>
            <person name="Baldrian P."/>
            <person name="Stursova M."/>
            <person name="Weitz H."/>
            <person name="Taylor A."/>
            <person name="Grigoriev I.V."/>
            <person name="Nagy L.G."/>
            <person name="Martin F."/>
            <person name="Kauserud H."/>
        </authorList>
    </citation>
    <scope>NUCLEOTIDE SEQUENCE</scope>
    <source>
        <strain evidence="6">CBHHK173m</strain>
    </source>
</reference>
<evidence type="ECO:0000256" key="3">
    <source>
        <dbReference type="ARBA" id="ARBA00013252"/>
    </source>
</evidence>
<dbReference type="Pfam" id="PF01329">
    <property type="entry name" value="Pterin_4a"/>
    <property type="match status" value="1"/>
</dbReference>
<dbReference type="GO" id="GO:0008270">
    <property type="term" value="F:zinc ion binding"/>
    <property type="evidence" value="ECO:0007669"/>
    <property type="project" value="InterPro"/>
</dbReference>